<evidence type="ECO:0000256" key="1">
    <source>
        <dbReference type="SAM" id="MobiDB-lite"/>
    </source>
</evidence>
<reference evidence="2 3" key="1">
    <citation type="submission" date="2018-06" db="EMBL/GenBank/DDBJ databases">
        <title>Flavobacterium sp IMCC34762, genome.</title>
        <authorList>
            <person name="Joung Y."/>
            <person name="Cho J."/>
            <person name="Song J."/>
        </authorList>
    </citation>
    <scope>NUCLEOTIDE SEQUENCE [LARGE SCALE GENOMIC DNA]</scope>
    <source>
        <strain evidence="2 3">IMCC34762</strain>
    </source>
</reference>
<organism evidence="2 3">
    <name type="scientific">Flavobacterium aquariorum</name>
    <dbReference type="NCBI Taxonomy" id="2217670"/>
    <lineage>
        <taxon>Bacteria</taxon>
        <taxon>Pseudomonadati</taxon>
        <taxon>Bacteroidota</taxon>
        <taxon>Flavobacteriia</taxon>
        <taxon>Flavobacteriales</taxon>
        <taxon>Flavobacteriaceae</taxon>
        <taxon>Flavobacterium</taxon>
    </lineage>
</organism>
<sequence length="797" mass="89751">MSELKITGNPTPTVGKAEFYSVNQLLSSAIPTKIFDGSKLNAFEYPVEWSVHILENGRWIQKEENDKTGNKVSYTFIQKSLERKGIRILAKRGNQVARLDIKPHKAESPKIESIEFLDRNGNKPTKPFAYGQTLKARVHCLHMERRTIYATLWEDDAAGAGHNKANEKNKMKTLPGTVKGGIADIDFVLEPDFAKIANAIKAKGDTDEGKTHEYYVTAEILNKKTASANTNVANPSYKDTTAQPAAPKKETPAQKKGPSKKQEKQKEKEKSIGDDIIDWWEGLFKVKPIVAPNPKAPTGNNPLKIGEPDKNPKDEKKEKNGLCVCKDYDLIWGNKVSCDFRKKVVEISKNLGLPQEKNEGANWLMAVMALETGRTFSPTCGTFKKHKDDTKNGYVGLIQIGKVAAIDLGVKRSELIKLSATAQLDYVEKFFKQKKFDGKLKTKTDLYLAVNYPNACGHGTEKNYVVYDSTKDAYDDNPIFKREKDEYWIDKKGKKHYYAGKKGSSYAWEFEEAINDLHNEGIPEKIIFFGTCPIVLNNTTDKDIVTYNIYSDGKIEKIIPKTIKEGYENRYKYVYHDKKNKEHPICILDWYNTKGKEVGIIHNSKPTHAEVLTDEKVSDGSTSRRVKYKNDDIAEYGKHPTKGLIWRLYKSTGNDIELIKMPDSLNYSKDGIVIKYSFSQTKRKYTGPNVFAGFIGALAECSYSEGITTTGSCFKEGSCFPSAEHVNGRSVDTIYYNSLIKDQSFIDAIIKFKFTEVLVGNNHYCKQIKNAEDGGALHNSHLHSGNFNNDSIIISKK</sequence>
<evidence type="ECO:0000313" key="2">
    <source>
        <dbReference type="EMBL" id="PZX93686.1"/>
    </source>
</evidence>
<keyword evidence="3" id="KW-1185">Reference proteome</keyword>
<dbReference type="RefSeq" id="WP_111409932.1">
    <property type="nucleotide sequence ID" value="NZ_QKXH01000005.1"/>
</dbReference>
<comment type="caution">
    <text evidence="2">The sequence shown here is derived from an EMBL/GenBank/DDBJ whole genome shotgun (WGS) entry which is preliminary data.</text>
</comment>
<evidence type="ECO:0008006" key="4">
    <source>
        <dbReference type="Google" id="ProtNLM"/>
    </source>
</evidence>
<dbReference type="OrthoDB" id="961266at2"/>
<feature type="compositionally biased region" description="Polar residues" evidence="1">
    <location>
        <begin position="230"/>
        <end position="243"/>
    </location>
</feature>
<proteinExistence type="predicted"/>
<protein>
    <recommendedName>
        <fullName evidence="4">Transglycosylase SLT domain-containing protein</fullName>
    </recommendedName>
</protein>
<gene>
    <name evidence="2" type="ORF">DOS84_09770</name>
</gene>
<accession>A0A2W7TWB8</accession>
<feature type="compositionally biased region" description="Basic and acidic residues" evidence="1">
    <location>
        <begin position="306"/>
        <end position="317"/>
    </location>
</feature>
<dbReference type="Proteomes" id="UP000249177">
    <property type="component" value="Unassembled WGS sequence"/>
</dbReference>
<dbReference type="AlphaFoldDB" id="A0A2W7TWB8"/>
<dbReference type="EMBL" id="QKXH01000005">
    <property type="protein sequence ID" value="PZX93686.1"/>
    <property type="molecule type" value="Genomic_DNA"/>
</dbReference>
<feature type="region of interest" description="Disordered" evidence="1">
    <location>
        <begin position="290"/>
        <end position="317"/>
    </location>
</feature>
<name>A0A2W7TWB8_9FLAO</name>
<feature type="compositionally biased region" description="Basic and acidic residues" evidence="1">
    <location>
        <begin position="260"/>
        <end position="271"/>
    </location>
</feature>
<evidence type="ECO:0000313" key="3">
    <source>
        <dbReference type="Proteomes" id="UP000249177"/>
    </source>
</evidence>
<feature type="region of interest" description="Disordered" evidence="1">
    <location>
        <begin position="230"/>
        <end position="271"/>
    </location>
</feature>